<name>A0A1M6H701_9FLAO</name>
<organism evidence="2 3">
    <name type="scientific">Flavobacterium terrae</name>
    <dbReference type="NCBI Taxonomy" id="415425"/>
    <lineage>
        <taxon>Bacteria</taxon>
        <taxon>Pseudomonadati</taxon>
        <taxon>Bacteroidota</taxon>
        <taxon>Flavobacteriia</taxon>
        <taxon>Flavobacteriales</taxon>
        <taxon>Flavobacteriaceae</taxon>
        <taxon>Flavobacterium</taxon>
    </lineage>
</organism>
<keyword evidence="3" id="KW-1185">Reference proteome</keyword>
<dbReference type="AlphaFoldDB" id="A0A1M6H701"/>
<sequence length="419" mass="48046">MHKTFTFNYPKMKSLYITVLILFFNFSVLAQVDSTKVVTTQKDTTKLALNMDAVYARPFLKLGKLPISIGGYVEANTSYFATDGVTEGMSFQMPRMTLFVSSTIRNRIKFLSEIEFEEGGKEINIEFASLDVELHPLFNLRGGIIMNPIGSFNQNHDGPKWEFIDRPISSTTIIPSTWSNVGFGFFGKYAKNNLVWAYEGYFSNGFDDTIISNTENRTWLPASKENKERFEESFNGVPLITAKTALKHRKIGEFGISWMGGVYNKFQEDGIQIDKKRRVDLFALDFNTVLPKLKTYINTEWVWAYIDVPDTYTQQFGSKQKGGFIDIVQPILKRDVLGWQNSTLNLAFRMEYTDYNVGTFKETNENIHDDVMAITPGISFRPSSQTVFRMNYRYIWETDIFGNDPSKTAGIQFGFSTYF</sequence>
<evidence type="ECO:0008006" key="4">
    <source>
        <dbReference type="Google" id="ProtNLM"/>
    </source>
</evidence>
<dbReference type="Proteomes" id="UP000184488">
    <property type="component" value="Unassembled WGS sequence"/>
</dbReference>
<reference evidence="3" key="1">
    <citation type="submission" date="2016-11" db="EMBL/GenBank/DDBJ databases">
        <authorList>
            <person name="Varghese N."/>
            <person name="Submissions S."/>
        </authorList>
    </citation>
    <scope>NUCLEOTIDE SEQUENCE [LARGE SCALE GENOMIC DNA]</scope>
    <source>
        <strain evidence="3">DSM 18829</strain>
    </source>
</reference>
<evidence type="ECO:0000313" key="2">
    <source>
        <dbReference type="EMBL" id="SHJ17893.1"/>
    </source>
</evidence>
<evidence type="ECO:0000313" key="3">
    <source>
        <dbReference type="Proteomes" id="UP000184488"/>
    </source>
</evidence>
<gene>
    <name evidence="2" type="ORF">SAMN05444363_2892</name>
</gene>
<protein>
    <recommendedName>
        <fullName evidence="4">Phosphate-selective porin O and P</fullName>
    </recommendedName>
</protein>
<feature type="signal peptide" evidence="1">
    <location>
        <begin position="1"/>
        <end position="30"/>
    </location>
</feature>
<dbReference type="SUPFAM" id="SSF56935">
    <property type="entry name" value="Porins"/>
    <property type="match status" value="1"/>
</dbReference>
<dbReference type="InterPro" id="IPR023614">
    <property type="entry name" value="Porin_dom_sf"/>
</dbReference>
<accession>A0A1M6H701</accession>
<dbReference type="STRING" id="415425.SAMN05444363_2892"/>
<proteinExistence type="predicted"/>
<evidence type="ECO:0000256" key="1">
    <source>
        <dbReference type="SAM" id="SignalP"/>
    </source>
</evidence>
<feature type="chain" id="PRO_5009918011" description="Phosphate-selective porin O and P" evidence="1">
    <location>
        <begin position="31"/>
        <end position="419"/>
    </location>
</feature>
<keyword evidence="1" id="KW-0732">Signal</keyword>
<dbReference type="Gene3D" id="2.40.160.10">
    <property type="entry name" value="Porin"/>
    <property type="match status" value="1"/>
</dbReference>
<dbReference type="EMBL" id="FQZI01000007">
    <property type="protein sequence ID" value="SHJ17893.1"/>
    <property type="molecule type" value="Genomic_DNA"/>
</dbReference>